<feature type="transmembrane region" description="Helical" evidence="1">
    <location>
        <begin position="154"/>
        <end position="173"/>
    </location>
</feature>
<accession>Q8EWL6</accession>
<gene>
    <name evidence="2" type="ordered locus">MYPE1870</name>
</gene>
<evidence type="ECO:0000313" key="2">
    <source>
        <dbReference type="EMBL" id="BAC43978.1"/>
    </source>
</evidence>
<keyword evidence="1" id="KW-0812">Transmembrane</keyword>
<feature type="transmembrane region" description="Helical" evidence="1">
    <location>
        <begin position="185"/>
        <end position="207"/>
    </location>
</feature>
<dbReference type="AlphaFoldDB" id="Q8EWL6"/>
<keyword evidence="1" id="KW-0472">Membrane</keyword>
<keyword evidence="1" id="KW-1133">Transmembrane helix</keyword>
<evidence type="ECO:0000313" key="3">
    <source>
        <dbReference type="Proteomes" id="UP000002522"/>
    </source>
</evidence>
<dbReference type="InParanoid" id="Q8EWL6"/>
<evidence type="ECO:0008006" key="4">
    <source>
        <dbReference type="Google" id="ProtNLM"/>
    </source>
</evidence>
<dbReference type="HOGENOM" id="CLU_896653_0_0_14"/>
<organism evidence="2 3">
    <name type="scientific">Malacoplasma penetrans (strain HF-2)</name>
    <name type="common">Mycoplasma penetrans</name>
    <dbReference type="NCBI Taxonomy" id="272633"/>
    <lineage>
        <taxon>Bacteria</taxon>
        <taxon>Bacillati</taxon>
        <taxon>Mycoplasmatota</taxon>
        <taxon>Mycoplasmoidales</taxon>
        <taxon>Mycoplasmoidaceae</taxon>
        <taxon>Malacoplasma</taxon>
    </lineage>
</organism>
<reference evidence="2 3" key="1">
    <citation type="journal article" date="2002" name="Nucleic Acids Res.">
        <title>The complete genomic sequence of Mycoplasma penetrans, an intracellular bacterial pathogen in humans.</title>
        <authorList>
            <person name="Sasaki Y."/>
            <person name="Ishikawa J."/>
            <person name="Yamashita A."/>
            <person name="Oshima K."/>
            <person name="Kenri T."/>
            <person name="Furuya K."/>
            <person name="Yoshino C."/>
            <person name="Horino A."/>
            <person name="Shiba T."/>
            <person name="Sasaki T."/>
            <person name="Hattori M."/>
        </authorList>
    </citation>
    <scope>NUCLEOTIDE SEQUENCE [LARGE SCALE GENOMIC DNA]</scope>
    <source>
        <strain evidence="2 3">HF-2</strain>
    </source>
</reference>
<feature type="transmembrane region" description="Helical" evidence="1">
    <location>
        <begin position="32"/>
        <end position="57"/>
    </location>
</feature>
<dbReference type="Proteomes" id="UP000002522">
    <property type="component" value="Chromosome"/>
</dbReference>
<dbReference type="EMBL" id="BA000026">
    <property type="protein sequence ID" value="BAC43978.1"/>
    <property type="molecule type" value="Genomic_DNA"/>
</dbReference>
<feature type="transmembrane region" description="Helical" evidence="1">
    <location>
        <begin position="69"/>
        <end position="89"/>
    </location>
</feature>
<evidence type="ECO:0000256" key="1">
    <source>
        <dbReference type="SAM" id="Phobius"/>
    </source>
</evidence>
<sequence>MDNLKNRTVNLKNNFCKYVREYKILYKFLNIYFLKIWIALIICFLATPIYSIGILYINHDYANIVLPSVTTSSLLFLPFWLLPTIVIDLKKNSIIEKFFVFSKKPLYANSVPFIYFYPIVFLSNFWNLLLLYFVSFDKKTFPINFFEYTDWGSMIFSTILAIFISLSIVSLFYTFFSNPIYSQIICYLLSMFCMFFSGYIIPLSVIINNHALNVISYFSPFRYINSLFTISMNMGVGTNIINNIHNINIFSFGKQFEVIKYGFDQNSNIIEQGTLVLFKNYDLYLNIFVPIFVSATCLSISLNTRMCKVK</sequence>
<feature type="transmembrane region" description="Helical" evidence="1">
    <location>
        <begin position="110"/>
        <end position="134"/>
    </location>
</feature>
<keyword evidence="3" id="KW-1185">Reference proteome</keyword>
<dbReference type="KEGG" id="mpe:MYPE1870"/>
<feature type="transmembrane region" description="Helical" evidence="1">
    <location>
        <begin position="283"/>
        <end position="302"/>
    </location>
</feature>
<name>Q8EWL6_MALP2</name>
<dbReference type="STRING" id="272633.gene:10731286"/>
<protein>
    <recommendedName>
        <fullName evidence="4">ABC-2 type transporter domain-containing protein</fullName>
    </recommendedName>
</protein>
<proteinExistence type="predicted"/>